<reference evidence="5" key="3">
    <citation type="submission" date="2020-05" db="UniProtKB">
        <authorList>
            <consortium name="EnsemblMetazoa"/>
        </authorList>
    </citation>
    <scope>IDENTIFICATION</scope>
    <source>
        <strain evidence="5">USDA</strain>
    </source>
</reference>
<dbReference type="GO" id="GO:0005886">
    <property type="term" value="C:plasma membrane"/>
    <property type="evidence" value="ECO:0007669"/>
    <property type="project" value="TreeGrafter"/>
</dbReference>
<dbReference type="eggNOG" id="KOG0395">
    <property type="taxonomic scope" value="Eukaryota"/>
</dbReference>
<keyword evidence="2" id="KW-0812">Transmembrane</keyword>
<keyword evidence="2" id="KW-1133">Transmembrane helix</keyword>
<reference evidence="4" key="2">
    <citation type="submission" date="2007-04" db="EMBL/GenBank/DDBJ databases">
        <title>The genome of the human body louse.</title>
        <authorList>
            <consortium name="The Human Body Louse Genome Consortium"/>
            <person name="Kirkness E."/>
            <person name="Walenz B."/>
            <person name="Hass B."/>
            <person name="Bruggner R."/>
            <person name="Strausberg R."/>
        </authorList>
    </citation>
    <scope>NUCLEOTIDE SEQUENCE</scope>
    <source>
        <strain evidence="4">USDA</strain>
    </source>
</reference>
<dbReference type="InParanoid" id="E0W0Z7"/>
<organism>
    <name type="scientific">Pediculus humanus subsp. corporis</name>
    <name type="common">Body louse</name>
    <dbReference type="NCBI Taxonomy" id="121224"/>
    <lineage>
        <taxon>Eukaryota</taxon>
        <taxon>Metazoa</taxon>
        <taxon>Ecdysozoa</taxon>
        <taxon>Arthropoda</taxon>
        <taxon>Hexapoda</taxon>
        <taxon>Insecta</taxon>
        <taxon>Pterygota</taxon>
        <taxon>Neoptera</taxon>
        <taxon>Paraneoptera</taxon>
        <taxon>Psocodea</taxon>
        <taxon>Troctomorpha</taxon>
        <taxon>Phthiraptera</taxon>
        <taxon>Anoplura</taxon>
        <taxon>Pediculidae</taxon>
        <taxon>Pediculus</taxon>
    </lineage>
</organism>
<name>E0W0Z7_PEDHC</name>
<dbReference type="InterPro" id="IPR051641">
    <property type="entry name" value="RGK_GTP-binding_reg"/>
</dbReference>
<evidence type="ECO:0000313" key="6">
    <source>
        <dbReference type="Proteomes" id="UP000009046"/>
    </source>
</evidence>
<proteinExistence type="predicted"/>
<dbReference type="EMBL" id="DS235863">
    <property type="protein sequence ID" value="EEB19302.1"/>
    <property type="molecule type" value="Genomic_DNA"/>
</dbReference>
<keyword evidence="2" id="KW-0472">Membrane</keyword>
<dbReference type="SUPFAM" id="SSF52540">
    <property type="entry name" value="P-loop containing nucleoside triphosphate hydrolases"/>
    <property type="match status" value="1"/>
</dbReference>
<dbReference type="PANTHER" id="PTHR45775:SF6">
    <property type="entry name" value="RAD, GEM_KIR FAMILY MEMBER 2, ISOFORM C"/>
    <property type="match status" value="1"/>
</dbReference>
<feature type="region of interest" description="Disordered" evidence="1">
    <location>
        <begin position="60"/>
        <end position="97"/>
    </location>
</feature>
<dbReference type="AlphaFoldDB" id="E0W0Z7"/>
<feature type="signal peptide" evidence="3">
    <location>
        <begin position="1"/>
        <end position="16"/>
    </location>
</feature>
<accession>E0W0Z7</accession>
<feature type="transmembrane region" description="Helical" evidence="2">
    <location>
        <begin position="34"/>
        <end position="53"/>
    </location>
</feature>
<sequence length="136" mass="14308">MILGFIIGGLIGCVQGLADSNVSYKTVGNSMYKSSLNGAIIGGVALGIIGGVVNRGDSFRRRRSRSNSLAPPGFSPQQQQQQEISNTTNLPVVPPPPPEITTYRVALVGAQGVGKTALISQFMTSECINAYDRSPL</sequence>
<dbReference type="Proteomes" id="UP000009046">
    <property type="component" value="Unassembled WGS sequence"/>
</dbReference>
<keyword evidence="3" id="KW-0732">Signal</keyword>
<dbReference type="GO" id="GO:0005525">
    <property type="term" value="F:GTP binding"/>
    <property type="evidence" value="ECO:0007669"/>
    <property type="project" value="TreeGrafter"/>
</dbReference>
<evidence type="ECO:0000256" key="1">
    <source>
        <dbReference type="SAM" id="MobiDB-lite"/>
    </source>
</evidence>
<dbReference type="EnsemblMetazoa" id="PHUM565970-RA">
    <property type="protein sequence ID" value="PHUM565970-PA"/>
    <property type="gene ID" value="PHUM565970"/>
</dbReference>
<gene>
    <name evidence="5" type="primary">8234821</name>
    <name evidence="4" type="ORF">Phum_PHUM565970</name>
</gene>
<feature type="chain" id="PRO_5014570265" evidence="3">
    <location>
        <begin position="17"/>
        <end position="136"/>
    </location>
</feature>
<dbReference type="VEuPathDB" id="VectorBase:PHUM565970"/>
<dbReference type="HOGENOM" id="CLU_1877895_0_0_1"/>
<dbReference type="KEGG" id="phu:Phum_PHUM565970"/>
<evidence type="ECO:0000313" key="4">
    <source>
        <dbReference type="EMBL" id="EEB19302.1"/>
    </source>
</evidence>
<evidence type="ECO:0000256" key="3">
    <source>
        <dbReference type="SAM" id="SignalP"/>
    </source>
</evidence>
<dbReference type="CTD" id="8234821"/>
<dbReference type="Gene3D" id="3.40.50.300">
    <property type="entry name" value="P-loop containing nucleotide triphosphate hydrolases"/>
    <property type="match status" value="1"/>
</dbReference>
<evidence type="ECO:0000313" key="5">
    <source>
        <dbReference type="EnsemblMetazoa" id="PHUM565970-PA"/>
    </source>
</evidence>
<dbReference type="OrthoDB" id="5239715at2759"/>
<dbReference type="RefSeq" id="XP_002432040.1">
    <property type="nucleotide sequence ID" value="XM_002431995.1"/>
</dbReference>
<reference evidence="4" key="1">
    <citation type="submission" date="2007-04" db="EMBL/GenBank/DDBJ databases">
        <title>Annotation of Pediculus humanus corporis strain USDA.</title>
        <authorList>
            <person name="Kirkness E."/>
            <person name="Hannick L."/>
            <person name="Hass B."/>
            <person name="Bruggner R."/>
            <person name="Lawson D."/>
            <person name="Bidwell S."/>
            <person name="Joardar V."/>
            <person name="Caler E."/>
            <person name="Walenz B."/>
            <person name="Inman J."/>
            <person name="Schobel S."/>
            <person name="Galinsky K."/>
            <person name="Amedeo P."/>
            <person name="Strausberg R."/>
        </authorList>
    </citation>
    <scope>NUCLEOTIDE SEQUENCE</scope>
    <source>
        <strain evidence="4">USDA</strain>
    </source>
</reference>
<evidence type="ECO:0000256" key="2">
    <source>
        <dbReference type="SAM" id="Phobius"/>
    </source>
</evidence>
<dbReference type="GeneID" id="8234821"/>
<dbReference type="STRING" id="121224.E0W0Z7"/>
<keyword evidence="6" id="KW-1185">Reference proteome</keyword>
<dbReference type="InterPro" id="IPR027417">
    <property type="entry name" value="P-loop_NTPase"/>
</dbReference>
<dbReference type="GO" id="GO:0005246">
    <property type="term" value="F:calcium channel regulator activity"/>
    <property type="evidence" value="ECO:0007669"/>
    <property type="project" value="TreeGrafter"/>
</dbReference>
<dbReference type="EMBL" id="AAZO01006874">
    <property type="status" value="NOT_ANNOTATED_CDS"/>
    <property type="molecule type" value="Genomic_DNA"/>
</dbReference>
<dbReference type="PANTHER" id="PTHR45775">
    <property type="entry name" value="RAD, GEM/KIR FAMILY MEMBER 2, ISOFORM C"/>
    <property type="match status" value="1"/>
</dbReference>
<protein>
    <submittedName>
        <fullName evidence="4 5">Uncharacterized protein</fullName>
    </submittedName>
</protein>